<evidence type="ECO:0000256" key="1">
    <source>
        <dbReference type="ARBA" id="ARBA00006068"/>
    </source>
</evidence>
<dbReference type="PANTHER" id="PTHR33392">
    <property type="entry name" value="POLYISOPRENYL-TEICHOIC ACID--PEPTIDOGLYCAN TEICHOIC ACID TRANSFERASE TAGU"/>
    <property type="match status" value="1"/>
</dbReference>
<dbReference type="InterPro" id="IPR004474">
    <property type="entry name" value="LytR_CpsA_psr"/>
</dbReference>
<sequence>MDDLKLLRDLGGELEHDPPATLARQRDRLLRGGRPRRLWATWWTAGLVAAATATAVAVPTVLIADRHTATPPAGSQAVDMSGTRNVLVIGSDTREGEGNARYGPQMTAAGKRSDTIIIVHLPADRSRATAVSVPRDSMVTIPACSGHPGRKDMINAAYNAGGASCLRKTLEKLTGLPIQHTVEVDFAGFKGIVDALGGVEVTVAKPVDDPKAKLKLPAGKQVLNGEAALGYARLRYHGDGSDIGRIRRQHQLVFAMLKKSMTMLNDPARLKSLLGEVRKSVKTDLNLESMYELATELSETKLGFVTIPWEPYAEDKNRLQWKQPEAAKLFKSLK</sequence>
<evidence type="ECO:0000313" key="4">
    <source>
        <dbReference type="Proteomes" id="UP000309128"/>
    </source>
</evidence>
<dbReference type="NCBIfam" id="TIGR00350">
    <property type="entry name" value="lytR_cpsA_psr"/>
    <property type="match status" value="1"/>
</dbReference>
<dbReference type="InterPro" id="IPR050922">
    <property type="entry name" value="LytR/CpsA/Psr_CW_biosynth"/>
</dbReference>
<dbReference type="AlphaFoldDB" id="A0A5S4EYR3"/>
<dbReference type="RefSeq" id="WP_138672950.1">
    <property type="nucleotide sequence ID" value="NZ_VCKY01000267.1"/>
</dbReference>
<gene>
    <name evidence="3" type="ORF">ETD86_46065</name>
</gene>
<comment type="similarity">
    <text evidence="1">Belongs to the LytR/CpsA/Psr (LCP) family.</text>
</comment>
<protein>
    <submittedName>
        <fullName evidence="3">LytR family transcriptional regulator</fullName>
    </submittedName>
</protein>
<dbReference type="Proteomes" id="UP000309128">
    <property type="component" value="Unassembled WGS sequence"/>
</dbReference>
<reference evidence="3 4" key="1">
    <citation type="submission" date="2019-05" db="EMBL/GenBank/DDBJ databases">
        <title>Draft genome sequence of Nonomuraea turkmeniaca DSM 43926.</title>
        <authorList>
            <person name="Saricaoglu S."/>
            <person name="Isik K."/>
        </authorList>
    </citation>
    <scope>NUCLEOTIDE SEQUENCE [LARGE SCALE GENOMIC DNA]</scope>
    <source>
        <strain evidence="3 4">DSM 43926</strain>
    </source>
</reference>
<dbReference type="Pfam" id="PF03816">
    <property type="entry name" value="LytR_cpsA_psr"/>
    <property type="match status" value="1"/>
</dbReference>
<dbReference type="OrthoDB" id="3759589at2"/>
<proteinExistence type="inferred from homology"/>
<evidence type="ECO:0000259" key="2">
    <source>
        <dbReference type="Pfam" id="PF03816"/>
    </source>
</evidence>
<feature type="domain" description="Cell envelope-related transcriptional attenuator" evidence="2">
    <location>
        <begin position="112"/>
        <end position="260"/>
    </location>
</feature>
<dbReference type="Gene3D" id="3.40.630.190">
    <property type="entry name" value="LCP protein"/>
    <property type="match status" value="1"/>
</dbReference>
<accession>A0A5S4EYR3</accession>
<evidence type="ECO:0000313" key="3">
    <source>
        <dbReference type="EMBL" id="TMR08842.1"/>
    </source>
</evidence>
<keyword evidence="4" id="KW-1185">Reference proteome</keyword>
<organism evidence="3 4">
    <name type="scientific">Nonomuraea turkmeniaca</name>
    <dbReference type="NCBI Taxonomy" id="103838"/>
    <lineage>
        <taxon>Bacteria</taxon>
        <taxon>Bacillati</taxon>
        <taxon>Actinomycetota</taxon>
        <taxon>Actinomycetes</taxon>
        <taxon>Streptosporangiales</taxon>
        <taxon>Streptosporangiaceae</taxon>
        <taxon>Nonomuraea</taxon>
    </lineage>
</organism>
<comment type="caution">
    <text evidence="3">The sequence shown here is derived from an EMBL/GenBank/DDBJ whole genome shotgun (WGS) entry which is preliminary data.</text>
</comment>
<dbReference type="PANTHER" id="PTHR33392:SF6">
    <property type="entry name" value="POLYISOPRENYL-TEICHOIC ACID--PEPTIDOGLYCAN TEICHOIC ACID TRANSFERASE TAGU"/>
    <property type="match status" value="1"/>
</dbReference>
<name>A0A5S4EYR3_9ACTN</name>
<dbReference type="EMBL" id="VCKY01000267">
    <property type="protein sequence ID" value="TMR08842.1"/>
    <property type="molecule type" value="Genomic_DNA"/>
</dbReference>